<feature type="transmembrane region" description="Helical" evidence="1">
    <location>
        <begin position="21"/>
        <end position="38"/>
    </location>
</feature>
<feature type="transmembrane region" description="Helical" evidence="1">
    <location>
        <begin position="214"/>
        <end position="234"/>
    </location>
</feature>
<keyword evidence="1" id="KW-1133">Transmembrane helix</keyword>
<keyword evidence="4" id="KW-1185">Reference proteome</keyword>
<evidence type="ECO:0000313" key="3">
    <source>
        <dbReference type="EMBL" id="UYM05764.1"/>
    </source>
</evidence>
<gene>
    <name evidence="3" type="ORF">L0C25_01415</name>
</gene>
<dbReference type="PANTHER" id="PTHR34473:SF2">
    <property type="entry name" value="UPF0699 TRANSMEMBRANE PROTEIN YDBT"/>
    <property type="match status" value="1"/>
</dbReference>
<keyword evidence="1" id="KW-0812">Transmembrane</keyword>
<accession>A0AA46TJ08</accession>
<evidence type="ECO:0000313" key="4">
    <source>
        <dbReference type="Proteomes" id="UP001164390"/>
    </source>
</evidence>
<dbReference type="InterPro" id="IPR014529">
    <property type="entry name" value="UCP026631"/>
</dbReference>
<dbReference type="EMBL" id="CP094970">
    <property type="protein sequence ID" value="UYM05764.1"/>
    <property type="molecule type" value="Genomic_DNA"/>
</dbReference>
<dbReference type="Pfam" id="PF03703">
    <property type="entry name" value="bPH_2"/>
    <property type="match status" value="3"/>
</dbReference>
<keyword evidence="1" id="KW-0472">Membrane</keyword>
<feature type="domain" description="YdbS-like PH" evidence="2">
    <location>
        <begin position="64"/>
        <end position="142"/>
    </location>
</feature>
<dbReference type="PIRSF" id="PIRSF026631">
    <property type="entry name" value="UCP026631"/>
    <property type="match status" value="1"/>
</dbReference>
<feature type="transmembrane region" description="Helical" evidence="1">
    <location>
        <begin position="176"/>
        <end position="202"/>
    </location>
</feature>
<feature type="domain" description="YdbS-like PH" evidence="2">
    <location>
        <begin position="355"/>
        <end position="429"/>
    </location>
</feature>
<evidence type="ECO:0000256" key="1">
    <source>
        <dbReference type="SAM" id="Phobius"/>
    </source>
</evidence>
<sequence>MALVSSTEARRTHPASPLVRAWLWLLATLAWSANAVLQDEPITLIGGVIVGAILLGLAAGYVAWAFTYFVIDGAELRIESGVFVKRSRRMPYERIQSVDIAQPFGARLFGLAELRIEMAGGEESRTQLRFLALDEARGLRQTLLERTASDVPFTPEEPAGTQRPDRLVTAVPNGRVIVAALLTSELITAIVVTCALLGALAVNLAATALFGSDGFVATSLPLLLGIGGWLFTLVRSRVFEQWGFRLSYASRGLHIERGLFNRISQTVPLDRVQGVVVEQPLLWRPFGWYRMRVDTAGYTRGGDVKNDDSTSSVLPVGELATVRLVLSAMLPDREPLRVPLIAAPRRSAWFAPIGWRFRAVGYDERVIVVTRGWITHRIDVVPHAKTQSVRITQGPLQRRLALADLVIDTTKGPVDAHAYSRDATEVRELAMSQLDRARTSRRLA</sequence>
<name>A0AA46TJ08_9ACTN</name>
<dbReference type="InterPro" id="IPR005182">
    <property type="entry name" value="YdbS-like_PH"/>
</dbReference>
<organism evidence="3 4">
    <name type="scientific">Solicola gregarius</name>
    <dbReference type="NCBI Taxonomy" id="2908642"/>
    <lineage>
        <taxon>Bacteria</taxon>
        <taxon>Bacillati</taxon>
        <taxon>Actinomycetota</taxon>
        <taxon>Actinomycetes</taxon>
        <taxon>Propionibacteriales</taxon>
        <taxon>Nocardioidaceae</taxon>
        <taxon>Solicola</taxon>
    </lineage>
</organism>
<dbReference type="RefSeq" id="WP_271634589.1">
    <property type="nucleotide sequence ID" value="NZ_CP094970.1"/>
</dbReference>
<feature type="domain" description="YdbS-like PH" evidence="2">
    <location>
        <begin position="244"/>
        <end position="300"/>
    </location>
</feature>
<dbReference type="Proteomes" id="UP001164390">
    <property type="component" value="Chromosome"/>
</dbReference>
<protein>
    <submittedName>
        <fullName evidence="3">PH domain-containing protein</fullName>
    </submittedName>
</protein>
<dbReference type="AlphaFoldDB" id="A0AA46TJ08"/>
<dbReference type="KEGG" id="sgrg:L0C25_01415"/>
<reference evidence="3" key="1">
    <citation type="submission" date="2022-01" db="EMBL/GenBank/DDBJ databases">
        <title>Nocardioidaceae gen. sp. A5X3R13.</title>
        <authorList>
            <person name="Lopez Marin M.A."/>
            <person name="Uhlik O."/>
        </authorList>
    </citation>
    <scope>NUCLEOTIDE SEQUENCE</scope>
    <source>
        <strain evidence="3">A5X3R13</strain>
    </source>
</reference>
<proteinExistence type="predicted"/>
<dbReference type="PANTHER" id="PTHR34473">
    <property type="entry name" value="UPF0699 TRANSMEMBRANE PROTEIN YDBS"/>
    <property type="match status" value="1"/>
</dbReference>
<feature type="transmembrane region" description="Helical" evidence="1">
    <location>
        <begin position="44"/>
        <end position="71"/>
    </location>
</feature>
<evidence type="ECO:0000259" key="2">
    <source>
        <dbReference type="Pfam" id="PF03703"/>
    </source>
</evidence>